<name>A0A2M9XCB8_9LEPT</name>
<reference evidence="7 8" key="1">
    <citation type="submission" date="2017-07" db="EMBL/GenBank/DDBJ databases">
        <title>Leptospira spp. isolated from tropical soils.</title>
        <authorList>
            <person name="Thibeaux R."/>
            <person name="Iraola G."/>
            <person name="Ferres I."/>
            <person name="Bierque E."/>
            <person name="Girault D."/>
            <person name="Soupe-Gilbert M.-E."/>
            <person name="Picardeau M."/>
            <person name="Goarant C."/>
        </authorList>
    </citation>
    <scope>NUCLEOTIDE SEQUENCE [LARGE SCALE GENOMIC DNA]</scope>
    <source>
        <strain evidence="7 8">MCA1-C-A1</strain>
    </source>
</reference>
<dbReference type="EC" id="3.1.1.23" evidence="3"/>
<dbReference type="InterPro" id="IPR051044">
    <property type="entry name" value="MAG_DAG_Lipase"/>
</dbReference>
<comment type="similarity">
    <text evidence="2">Belongs to the AB hydrolase superfamily.</text>
</comment>
<dbReference type="GO" id="GO:0047372">
    <property type="term" value="F:monoacylglycerol lipase activity"/>
    <property type="evidence" value="ECO:0007669"/>
    <property type="project" value="UniProtKB-EC"/>
</dbReference>
<dbReference type="AlphaFoldDB" id="A0A2M9XCB8"/>
<dbReference type="InterPro" id="IPR029058">
    <property type="entry name" value="AB_hydrolase_fold"/>
</dbReference>
<keyword evidence="8" id="KW-1185">Reference proteome</keyword>
<protein>
    <recommendedName>
        <fullName evidence="4">Monoacylglycerol lipase</fullName>
        <ecNumber evidence="3">3.1.1.23</ecNumber>
    </recommendedName>
</protein>
<evidence type="ECO:0000259" key="6">
    <source>
        <dbReference type="Pfam" id="PF12146"/>
    </source>
</evidence>
<accession>A0A2M9XCB8</accession>
<dbReference type="RefSeq" id="WP_100706665.1">
    <property type="nucleotide sequence ID" value="NZ_NPDL01000008.1"/>
</dbReference>
<dbReference type="FunFam" id="3.40.50.1820:FF:000117">
    <property type="entry name" value="Monoglyceride lipase, putative"/>
    <property type="match status" value="1"/>
</dbReference>
<dbReference type="SUPFAM" id="SSF53474">
    <property type="entry name" value="alpha/beta-Hydrolases"/>
    <property type="match status" value="1"/>
</dbReference>
<dbReference type="Gene3D" id="3.40.50.1820">
    <property type="entry name" value="alpha/beta hydrolase"/>
    <property type="match status" value="1"/>
</dbReference>
<feature type="compositionally biased region" description="Basic and acidic residues" evidence="5">
    <location>
        <begin position="285"/>
        <end position="295"/>
    </location>
</feature>
<evidence type="ECO:0000256" key="4">
    <source>
        <dbReference type="ARBA" id="ARBA00071261"/>
    </source>
</evidence>
<sequence length="316" mass="35503">MAYQHKEFFFQSSRDNTKLYAQAWTKSGANRVIVFCHGFGEHSGRYSNLIQYFKDSDVNFYGLDLRGHGKSDGKRGHASGFEAFVDDLADFVQEVRKREHRDKILLLGHSMGGVVVIRYALEGINQDYIYGVVACSSALKIPTTPFQRFQISVAGFLRKIAPSTTLDANLDTNLVSRDPEVVQAYIDDPLVHGKVSFSMGYELFQQGAIANKKAGILRTPILILHGLADGIADPAGSLEFYNHLVYKNKRMKTYKGFYHELMNEPVGEREKVLKDIKEFMDSLVPERAKSSDKKLSPKKASKSKPSPKKKVAAKKK</sequence>
<comment type="catalytic activity">
    <reaction evidence="1">
        <text>Hydrolyzes glycerol monoesters of long-chain fatty acids.</text>
        <dbReference type="EC" id="3.1.1.23"/>
    </reaction>
</comment>
<evidence type="ECO:0000256" key="1">
    <source>
        <dbReference type="ARBA" id="ARBA00001613"/>
    </source>
</evidence>
<dbReference type="InterPro" id="IPR022742">
    <property type="entry name" value="Hydrolase_4"/>
</dbReference>
<dbReference type="EMBL" id="NPDN01000005">
    <property type="protein sequence ID" value="PJZ25316.1"/>
    <property type="molecule type" value="Genomic_DNA"/>
</dbReference>
<feature type="region of interest" description="Disordered" evidence="5">
    <location>
        <begin position="285"/>
        <end position="316"/>
    </location>
</feature>
<dbReference type="OrthoDB" id="9806902at2"/>
<organism evidence="7 8">
    <name type="scientific">Leptospira hartskeerlii</name>
    <dbReference type="NCBI Taxonomy" id="2023177"/>
    <lineage>
        <taxon>Bacteria</taxon>
        <taxon>Pseudomonadati</taxon>
        <taxon>Spirochaetota</taxon>
        <taxon>Spirochaetia</taxon>
        <taxon>Leptospirales</taxon>
        <taxon>Leptospiraceae</taxon>
        <taxon>Leptospira</taxon>
    </lineage>
</organism>
<comment type="caution">
    <text evidence="7">The sequence shown here is derived from an EMBL/GenBank/DDBJ whole genome shotgun (WGS) entry which is preliminary data.</text>
</comment>
<evidence type="ECO:0000313" key="7">
    <source>
        <dbReference type="EMBL" id="PJZ25316.1"/>
    </source>
</evidence>
<dbReference type="PANTHER" id="PTHR11614">
    <property type="entry name" value="PHOSPHOLIPASE-RELATED"/>
    <property type="match status" value="1"/>
</dbReference>
<evidence type="ECO:0000256" key="3">
    <source>
        <dbReference type="ARBA" id="ARBA00013254"/>
    </source>
</evidence>
<proteinExistence type="inferred from homology"/>
<gene>
    <name evidence="7" type="ORF">CH357_10300</name>
</gene>
<feature type="domain" description="Serine aminopeptidase S33" evidence="6">
    <location>
        <begin position="30"/>
        <end position="265"/>
    </location>
</feature>
<dbReference type="Pfam" id="PF12146">
    <property type="entry name" value="Hydrolase_4"/>
    <property type="match status" value="1"/>
</dbReference>
<feature type="compositionally biased region" description="Basic residues" evidence="5">
    <location>
        <begin position="296"/>
        <end position="316"/>
    </location>
</feature>
<evidence type="ECO:0000313" key="8">
    <source>
        <dbReference type="Proteomes" id="UP000232196"/>
    </source>
</evidence>
<dbReference type="Proteomes" id="UP000232196">
    <property type="component" value="Unassembled WGS sequence"/>
</dbReference>
<evidence type="ECO:0000256" key="2">
    <source>
        <dbReference type="ARBA" id="ARBA00008645"/>
    </source>
</evidence>
<evidence type="ECO:0000256" key="5">
    <source>
        <dbReference type="SAM" id="MobiDB-lite"/>
    </source>
</evidence>